<accession>A0A3A1NFT2</accession>
<dbReference type="AlphaFoldDB" id="A0A3A1NFT2"/>
<evidence type="ECO:0000313" key="2">
    <source>
        <dbReference type="Proteomes" id="UP000266067"/>
    </source>
</evidence>
<dbReference type="OrthoDB" id="1119552at2"/>
<proteinExistence type="predicted"/>
<comment type="caution">
    <text evidence="1">The sequence shown here is derived from an EMBL/GenBank/DDBJ whole genome shotgun (WGS) entry which is preliminary data.</text>
</comment>
<name>A0A3A1NFT2_9FLAO</name>
<protein>
    <submittedName>
        <fullName evidence="1">Na(+)-translocating NADH-quinone reductase subunit F</fullName>
    </submittedName>
</protein>
<reference evidence="1 2" key="1">
    <citation type="submission" date="2018-08" db="EMBL/GenBank/DDBJ databases">
        <title>Proposal of Muricauda 72 sp.nov. and Muricauda NH166 sp.nov., isolated from seawater.</title>
        <authorList>
            <person name="Cheng H."/>
            <person name="Wu Y.-H."/>
            <person name="Guo L.-L."/>
            <person name="Xu X.-W."/>
        </authorList>
    </citation>
    <scope>NUCLEOTIDE SEQUENCE [LARGE SCALE GENOMIC DNA]</scope>
    <source>
        <strain evidence="1 2">KCTC 22173</strain>
    </source>
</reference>
<dbReference type="Proteomes" id="UP000266067">
    <property type="component" value="Unassembled WGS sequence"/>
</dbReference>
<dbReference type="EMBL" id="QXFH01000004">
    <property type="protein sequence ID" value="RIV38303.1"/>
    <property type="molecule type" value="Genomic_DNA"/>
</dbReference>
<organism evidence="1 2">
    <name type="scientific">Flagellimonas lutimaris</name>
    <dbReference type="NCBI Taxonomy" id="475082"/>
    <lineage>
        <taxon>Bacteria</taxon>
        <taxon>Pseudomonadati</taxon>
        <taxon>Bacteroidota</taxon>
        <taxon>Flavobacteriia</taxon>
        <taxon>Flavobacteriales</taxon>
        <taxon>Flavobacteriaceae</taxon>
        <taxon>Flagellimonas</taxon>
    </lineage>
</organism>
<gene>
    <name evidence="1" type="ORF">D2V08_00930</name>
</gene>
<evidence type="ECO:0000313" key="1">
    <source>
        <dbReference type="EMBL" id="RIV38303.1"/>
    </source>
</evidence>
<dbReference type="RefSeq" id="WP_119606292.1">
    <property type="nucleotide sequence ID" value="NZ_QXFH01000004.1"/>
</dbReference>
<sequence>MGRELTEQELHNLAMNIVGRELEDNGFEFMAINSKPKKNPQYVCLKEKVLHFIVVRNVEFPLDPREYDEELMQTVKAHAEKFEARTYFAGVGLSNAADRTEPLYLDEEYVVDYQGLIEI</sequence>
<keyword evidence="2" id="KW-1185">Reference proteome</keyword>